<reference evidence="2" key="1">
    <citation type="submission" date="2021-01" db="EMBL/GenBank/DDBJ databases">
        <title>Adiantum capillus-veneris genome.</title>
        <authorList>
            <person name="Fang Y."/>
            <person name="Liao Q."/>
        </authorList>
    </citation>
    <scope>NUCLEOTIDE SEQUENCE</scope>
    <source>
        <strain evidence="2">H3</strain>
        <tissue evidence="2">Leaf</tissue>
    </source>
</reference>
<keyword evidence="1" id="KW-0812">Transmembrane</keyword>
<evidence type="ECO:0000313" key="2">
    <source>
        <dbReference type="EMBL" id="KAI5070468.1"/>
    </source>
</evidence>
<dbReference type="EMBL" id="JABFUD020000014">
    <property type="protein sequence ID" value="KAI5070468.1"/>
    <property type="molecule type" value="Genomic_DNA"/>
</dbReference>
<organism evidence="2 3">
    <name type="scientific">Adiantum capillus-veneris</name>
    <name type="common">Maidenhair fern</name>
    <dbReference type="NCBI Taxonomy" id="13818"/>
    <lineage>
        <taxon>Eukaryota</taxon>
        <taxon>Viridiplantae</taxon>
        <taxon>Streptophyta</taxon>
        <taxon>Embryophyta</taxon>
        <taxon>Tracheophyta</taxon>
        <taxon>Polypodiopsida</taxon>
        <taxon>Polypodiidae</taxon>
        <taxon>Polypodiales</taxon>
        <taxon>Pteridineae</taxon>
        <taxon>Pteridaceae</taxon>
        <taxon>Vittarioideae</taxon>
        <taxon>Adiantum</taxon>
    </lineage>
</organism>
<name>A0A9D4UM77_ADICA</name>
<keyword evidence="1" id="KW-0472">Membrane</keyword>
<sequence length="196" mass="21435">MGTTMFGALDDLFATVVNPKDVGILIVGKVKGGASTDTLSIVVNDLGSWGCSQDCVGDVTSIPLSDSATILLGYADMPRSSLESKITLATSLAILAALATIVIFILLPCFILIFDQKKCNKHIKLTRTYDKISQNNEADFHSTRVYNPHWIPSTSGGDSTHYSSRSNPLLLYLWQIKLKNFIVSAKDKVLRVIKRQ</sequence>
<gene>
    <name evidence="2" type="ORF">GOP47_0014811</name>
</gene>
<feature type="transmembrane region" description="Helical" evidence="1">
    <location>
        <begin position="86"/>
        <end position="114"/>
    </location>
</feature>
<evidence type="ECO:0000313" key="3">
    <source>
        <dbReference type="Proteomes" id="UP000886520"/>
    </source>
</evidence>
<accession>A0A9D4UM77</accession>
<dbReference type="AlphaFoldDB" id="A0A9D4UM77"/>
<protein>
    <submittedName>
        <fullName evidence="2">Uncharacterized protein</fullName>
    </submittedName>
</protein>
<dbReference type="Proteomes" id="UP000886520">
    <property type="component" value="Chromosome 14"/>
</dbReference>
<keyword evidence="3" id="KW-1185">Reference proteome</keyword>
<proteinExistence type="predicted"/>
<evidence type="ECO:0000256" key="1">
    <source>
        <dbReference type="SAM" id="Phobius"/>
    </source>
</evidence>
<comment type="caution">
    <text evidence="2">The sequence shown here is derived from an EMBL/GenBank/DDBJ whole genome shotgun (WGS) entry which is preliminary data.</text>
</comment>
<keyword evidence="1" id="KW-1133">Transmembrane helix</keyword>